<feature type="region of interest" description="Disordered" evidence="1">
    <location>
        <begin position="1"/>
        <end position="48"/>
    </location>
</feature>
<evidence type="ECO:0000256" key="1">
    <source>
        <dbReference type="SAM" id="MobiDB-lite"/>
    </source>
</evidence>
<organism evidence="3 4">
    <name type="scientific">Tulasnella calospora MUT 4182</name>
    <dbReference type="NCBI Taxonomy" id="1051891"/>
    <lineage>
        <taxon>Eukaryota</taxon>
        <taxon>Fungi</taxon>
        <taxon>Dikarya</taxon>
        <taxon>Basidiomycota</taxon>
        <taxon>Agaricomycotina</taxon>
        <taxon>Agaricomycetes</taxon>
        <taxon>Cantharellales</taxon>
        <taxon>Tulasnellaceae</taxon>
        <taxon>Tulasnella</taxon>
    </lineage>
</organism>
<dbReference type="HOGENOM" id="CLU_038181_0_1_1"/>
<reference evidence="3 4" key="1">
    <citation type="submission" date="2014-04" db="EMBL/GenBank/DDBJ databases">
        <authorList>
            <consortium name="DOE Joint Genome Institute"/>
            <person name="Kuo A."/>
            <person name="Girlanda M."/>
            <person name="Perotto S."/>
            <person name="Kohler A."/>
            <person name="Nagy L.G."/>
            <person name="Floudas D."/>
            <person name="Copeland A."/>
            <person name="Barry K.W."/>
            <person name="Cichocki N."/>
            <person name="Veneault-Fourrey C."/>
            <person name="LaButti K."/>
            <person name="Lindquist E.A."/>
            <person name="Lipzen A."/>
            <person name="Lundell T."/>
            <person name="Morin E."/>
            <person name="Murat C."/>
            <person name="Sun H."/>
            <person name="Tunlid A."/>
            <person name="Henrissat B."/>
            <person name="Grigoriev I.V."/>
            <person name="Hibbett D.S."/>
            <person name="Martin F."/>
            <person name="Nordberg H.P."/>
            <person name="Cantor M.N."/>
            <person name="Hua S.X."/>
        </authorList>
    </citation>
    <scope>NUCLEOTIDE SEQUENCE [LARGE SCALE GENOMIC DNA]</scope>
    <source>
        <strain evidence="3 4">MUT 4182</strain>
    </source>
</reference>
<dbReference type="STRING" id="1051891.A0A0C3Q7F4"/>
<sequence>MDKQGVDVDADGADIGADDLQDDGTERPKKRAARNAKKMKKPQPKAADYDEDIESLLNHSLGYMRSMVLSENPMPSVDESINLAGDAYRLAKADRPHVVTPSDVKYISIIRRAAPQVRGRLKDAARARTGDAYGFDDRPRLEQRNRRNYVSLVEHDSYIYEVPGELKGAYYHPLCYKILKSCLFSKPTDDGVIFSQFFDPIRPETVALVFTAIRMCLDEWKSGSHKPLMFSSEVYQPIYEIHLVNLNALNEADPLFLQGLGEELWEDLRWV</sequence>
<dbReference type="InterPro" id="IPR045341">
    <property type="entry name" value="DUF6532"/>
</dbReference>
<name>A0A0C3Q7F4_9AGAM</name>
<keyword evidence="4" id="KW-1185">Reference proteome</keyword>
<evidence type="ECO:0000259" key="2">
    <source>
        <dbReference type="Pfam" id="PF20149"/>
    </source>
</evidence>
<feature type="compositionally biased region" description="Basic residues" evidence="1">
    <location>
        <begin position="28"/>
        <end position="43"/>
    </location>
</feature>
<evidence type="ECO:0000313" key="3">
    <source>
        <dbReference type="EMBL" id="KIO19454.1"/>
    </source>
</evidence>
<gene>
    <name evidence="3" type="ORF">M407DRAFT_82783</name>
</gene>
<reference evidence="4" key="2">
    <citation type="submission" date="2015-01" db="EMBL/GenBank/DDBJ databases">
        <title>Evolutionary Origins and Diversification of the Mycorrhizal Mutualists.</title>
        <authorList>
            <consortium name="DOE Joint Genome Institute"/>
            <consortium name="Mycorrhizal Genomics Consortium"/>
            <person name="Kohler A."/>
            <person name="Kuo A."/>
            <person name="Nagy L.G."/>
            <person name="Floudas D."/>
            <person name="Copeland A."/>
            <person name="Barry K.W."/>
            <person name="Cichocki N."/>
            <person name="Veneault-Fourrey C."/>
            <person name="LaButti K."/>
            <person name="Lindquist E.A."/>
            <person name="Lipzen A."/>
            <person name="Lundell T."/>
            <person name="Morin E."/>
            <person name="Murat C."/>
            <person name="Riley R."/>
            <person name="Ohm R."/>
            <person name="Sun H."/>
            <person name="Tunlid A."/>
            <person name="Henrissat B."/>
            <person name="Grigoriev I.V."/>
            <person name="Hibbett D.S."/>
            <person name="Martin F."/>
        </authorList>
    </citation>
    <scope>NUCLEOTIDE SEQUENCE [LARGE SCALE GENOMIC DNA]</scope>
    <source>
        <strain evidence="4">MUT 4182</strain>
    </source>
</reference>
<proteinExistence type="predicted"/>
<feature type="domain" description="DUF6532" evidence="2">
    <location>
        <begin position="63"/>
        <end position="248"/>
    </location>
</feature>
<dbReference type="EMBL" id="KN823220">
    <property type="protein sequence ID" value="KIO19454.1"/>
    <property type="molecule type" value="Genomic_DNA"/>
</dbReference>
<feature type="compositionally biased region" description="Acidic residues" evidence="1">
    <location>
        <begin position="8"/>
        <end position="23"/>
    </location>
</feature>
<evidence type="ECO:0000313" key="4">
    <source>
        <dbReference type="Proteomes" id="UP000054248"/>
    </source>
</evidence>
<dbReference type="OrthoDB" id="3257342at2759"/>
<dbReference type="Pfam" id="PF20149">
    <property type="entry name" value="DUF6532"/>
    <property type="match status" value="1"/>
</dbReference>
<dbReference type="AlphaFoldDB" id="A0A0C3Q7F4"/>
<accession>A0A0C3Q7F4</accession>
<protein>
    <recommendedName>
        <fullName evidence="2">DUF6532 domain-containing protein</fullName>
    </recommendedName>
</protein>
<dbReference type="Proteomes" id="UP000054248">
    <property type="component" value="Unassembled WGS sequence"/>
</dbReference>